<keyword evidence="4" id="KW-0862">Zinc</keyword>
<keyword evidence="6" id="KW-0472">Membrane</keyword>
<keyword evidence="2" id="KW-0479">Metal-binding</keyword>
<proteinExistence type="predicted"/>
<keyword evidence="5" id="KW-0539">Nucleus</keyword>
<dbReference type="InterPro" id="IPR052035">
    <property type="entry name" value="ZnF_BED_domain_contain"/>
</dbReference>
<evidence type="ECO:0000256" key="4">
    <source>
        <dbReference type="ARBA" id="ARBA00022833"/>
    </source>
</evidence>
<evidence type="ECO:0000256" key="5">
    <source>
        <dbReference type="ARBA" id="ARBA00023242"/>
    </source>
</evidence>
<reference evidence="7 8" key="1">
    <citation type="journal article" date="2023" name="Proc. Natl. Acad. Sci. U.S.A.">
        <title>A global phylogenomic analysis of the shiitake genus Lentinula.</title>
        <authorList>
            <person name="Sierra-Patev S."/>
            <person name="Min B."/>
            <person name="Naranjo-Ortiz M."/>
            <person name="Looney B."/>
            <person name="Konkel Z."/>
            <person name="Slot J.C."/>
            <person name="Sakamoto Y."/>
            <person name="Steenwyk J.L."/>
            <person name="Rokas A."/>
            <person name="Carro J."/>
            <person name="Camarero S."/>
            <person name="Ferreira P."/>
            <person name="Molpeceres G."/>
            <person name="Ruiz-Duenas F.J."/>
            <person name="Serrano A."/>
            <person name="Henrissat B."/>
            <person name="Drula E."/>
            <person name="Hughes K.W."/>
            <person name="Mata J.L."/>
            <person name="Ishikawa N.K."/>
            <person name="Vargas-Isla R."/>
            <person name="Ushijima S."/>
            <person name="Smith C.A."/>
            <person name="Donoghue J."/>
            <person name="Ahrendt S."/>
            <person name="Andreopoulos W."/>
            <person name="He G."/>
            <person name="LaButti K."/>
            <person name="Lipzen A."/>
            <person name="Ng V."/>
            <person name="Riley R."/>
            <person name="Sandor L."/>
            <person name="Barry K."/>
            <person name="Martinez A.T."/>
            <person name="Xiao Y."/>
            <person name="Gibbons J.G."/>
            <person name="Terashima K."/>
            <person name="Grigoriev I.V."/>
            <person name="Hibbett D."/>
        </authorList>
    </citation>
    <scope>NUCLEOTIDE SEQUENCE [LARGE SCALE GENOMIC DNA]</scope>
    <source>
        <strain evidence="7 8">TFB7810</strain>
    </source>
</reference>
<keyword evidence="8" id="KW-1185">Reference proteome</keyword>
<dbReference type="AlphaFoldDB" id="A0A9W8P6E4"/>
<evidence type="ECO:0000313" key="8">
    <source>
        <dbReference type="Proteomes" id="UP001142393"/>
    </source>
</evidence>
<evidence type="ECO:0000256" key="2">
    <source>
        <dbReference type="ARBA" id="ARBA00022723"/>
    </source>
</evidence>
<dbReference type="PANTHER" id="PTHR46481:SF10">
    <property type="entry name" value="ZINC FINGER BED DOMAIN-CONTAINING PROTEIN 39"/>
    <property type="match status" value="1"/>
</dbReference>
<comment type="caution">
    <text evidence="7">The sequence shown here is derived from an EMBL/GenBank/DDBJ whole genome shotgun (WGS) entry which is preliminary data.</text>
</comment>
<dbReference type="GO" id="GO:0005634">
    <property type="term" value="C:nucleus"/>
    <property type="evidence" value="ECO:0007669"/>
    <property type="project" value="UniProtKB-SubCell"/>
</dbReference>
<feature type="transmembrane region" description="Helical" evidence="6">
    <location>
        <begin position="113"/>
        <end position="131"/>
    </location>
</feature>
<comment type="subcellular location">
    <subcellularLocation>
        <location evidence="1">Nucleus</location>
    </subcellularLocation>
</comment>
<evidence type="ECO:0000313" key="7">
    <source>
        <dbReference type="EMBL" id="KAJ3747782.1"/>
    </source>
</evidence>
<dbReference type="GO" id="GO:0008270">
    <property type="term" value="F:zinc ion binding"/>
    <property type="evidence" value="ECO:0007669"/>
    <property type="project" value="UniProtKB-KW"/>
</dbReference>
<keyword evidence="3" id="KW-0863">Zinc-finger</keyword>
<dbReference type="SUPFAM" id="SSF53098">
    <property type="entry name" value="Ribonuclease H-like"/>
    <property type="match status" value="1"/>
</dbReference>
<dbReference type="EMBL" id="JANVFU010000003">
    <property type="protein sequence ID" value="KAJ3747782.1"/>
    <property type="molecule type" value="Genomic_DNA"/>
</dbReference>
<dbReference type="PANTHER" id="PTHR46481">
    <property type="entry name" value="ZINC FINGER BED DOMAIN-CONTAINING PROTEIN 4"/>
    <property type="match status" value="1"/>
</dbReference>
<evidence type="ECO:0000256" key="3">
    <source>
        <dbReference type="ARBA" id="ARBA00022771"/>
    </source>
</evidence>
<protein>
    <submittedName>
        <fullName evidence="7">Ribonuclease H-like domain-containing protein</fullName>
    </submittedName>
</protein>
<evidence type="ECO:0000256" key="1">
    <source>
        <dbReference type="ARBA" id="ARBA00004123"/>
    </source>
</evidence>
<gene>
    <name evidence="7" type="ORF">DFH05DRAFT_1392472</name>
</gene>
<dbReference type="InterPro" id="IPR012337">
    <property type="entry name" value="RNaseH-like_sf"/>
</dbReference>
<keyword evidence="6" id="KW-0812">Transmembrane</keyword>
<evidence type="ECO:0000256" key="6">
    <source>
        <dbReference type="SAM" id="Phobius"/>
    </source>
</evidence>
<accession>A0A9W8P6E4</accession>
<dbReference type="Proteomes" id="UP001142393">
    <property type="component" value="Unassembled WGS sequence"/>
</dbReference>
<name>A0A9W8P6E4_9AGAR</name>
<organism evidence="7 8">
    <name type="scientific">Lentinula detonsa</name>
    <dbReference type="NCBI Taxonomy" id="2804962"/>
    <lineage>
        <taxon>Eukaryota</taxon>
        <taxon>Fungi</taxon>
        <taxon>Dikarya</taxon>
        <taxon>Basidiomycota</taxon>
        <taxon>Agaricomycotina</taxon>
        <taxon>Agaricomycetes</taxon>
        <taxon>Agaricomycetidae</taxon>
        <taxon>Agaricales</taxon>
        <taxon>Marasmiineae</taxon>
        <taxon>Omphalotaceae</taxon>
        <taxon>Lentinula</taxon>
    </lineage>
</organism>
<keyword evidence="6" id="KW-1133">Transmembrane helix</keyword>
<sequence length="582" mass="64961">MTQTFLDSEYSRVHLETVDALAEKLRSETLLIDGWEDILRRSIYGVATAHVGKPSVVLGLRDLTGHRGNAAKIVETAQSCLKEMGVVDAGCLLAVVTDNPSVMQKFRKEIEQLYSWIITLACFCHLLNITVGEILSYKPAKAQASRANRIMTFFNGSHFWGGQLKVLALADAITRGLKRNCESRWYALILLCLSVQAHRVPLNTLIARPDARKSQNGLSIVHADVRTTVQDYDDSFWPMIDQLICVAKPLVDAIAVCESQSATLADCMLQFLGAARKVANVSQEEGDDPEFLTHAHTTLDKRFWLIATPLHRLALFLHPLCRKLAVLEYEGFTLRDLKLTALTISKEKWNWSREDCAQLGQDVDDYYACRKGFEGGNKDPCAWWKSLTMNSEKHKLKLFAVAILSIVPHAAEIKRLFSSLNRIQSPKRNGLSIPTFDKLAKLRSYYAEEVRHQTGKVASSERRFTQIHSEEGPVLEKSGNLDVWEGPMHSAVDGLDGNADDDEPMSGVEVVFRDVERTLEEEKSNGSLTAAGPSLRSLMKGELYDFKLVKAALDCIVPQEVVDTVDVVKAPSNGDWSIEDML</sequence>